<gene>
    <name evidence="2" type="ORF">E8A74_18390</name>
</gene>
<dbReference type="Proteomes" id="UP000309215">
    <property type="component" value="Unassembled WGS sequence"/>
</dbReference>
<feature type="chain" id="PRO_5020869847" evidence="1">
    <location>
        <begin position="26"/>
        <end position="354"/>
    </location>
</feature>
<evidence type="ECO:0000313" key="3">
    <source>
        <dbReference type="Proteomes" id="UP000309215"/>
    </source>
</evidence>
<dbReference type="OrthoDB" id="5490449at2"/>
<evidence type="ECO:0000313" key="2">
    <source>
        <dbReference type="EMBL" id="TKD07413.1"/>
    </source>
</evidence>
<reference evidence="2 3" key="1">
    <citation type="submission" date="2019-04" db="EMBL/GenBank/DDBJ databases">
        <authorList>
            <person name="Li Y."/>
            <person name="Wang J."/>
        </authorList>
    </citation>
    <scope>NUCLEOTIDE SEQUENCE [LARGE SCALE GENOMIC DNA]</scope>
    <source>
        <strain evidence="2 3">DSM 14668</strain>
    </source>
</reference>
<organism evidence="2 3">
    <name type="scientific">Polyangium fumosum</name>
    <dbReference type="NCBI Taxonomy" id="889272"/>
    <lineage>
        <taxon>Bacteria</taxon>
        <taxon>Pseudomonadati</taxon>
        <taxon>Myxococcota</taxon>
        <taxon>Polyangia</taxon>
        <taxon>Polyangiales</taxon>
        <taxon>Polyangiaceae</taxon>
        <taxon>Polyangium</taxon>
    </lineage>
</organism>
<comment type="caution">
    <text evidence="2">The sequence shown here is derived from an EMBL/GenBank/DDBJ whole genome shotgun (WGS) entry which is preliminary data.</text>
</comment>
<sequence>MSFRAVTARLLSVAFALSFVGASCGQTSLAVMPGVVNDPGNLTLRRGIFSFARGEICREVQKRSVPLKLREEDPATGRFFPLSCAAQELASGNLFLQFGGYGYAWTNLTKRIGFDASAAVEYDHDFLMDGSTMYVYFRERATSATTFGSRLVEQPPAPGAFGLPGGSTQGFLDQVGGAVLKKEISRGFTVIRDSDGSVDFGLGVVEKGKRPGSPYKTADNGRLVLVNERIEVHQNQRDYTGPFEVKGKGQALYLSVAVDGAPAVDVIVVHRGVGDAWLQQYTTNVALGPPPAAPVLDEPVPSGMVWRRPLPLPAGQYYVVFDNTAAAGRTAPPGAAGDDRAALVSYAVEVGAAP</sequence>
<dbReference type="AlphaFoldDB" id="A0A4U1JD28"/>
<dbReference type="RefSeq" id="WP_136930329.1">
    <property type="nucleotide sequence ID" value="NZ_SSMQ01000017.1"/>
</dbReference>
<dbReference type="PROSITE" id="PS51257">
    <property type="entry name" value="PROKAR_LIPOPROTEIN"/>
    <property type="match status" value="1"/>
</dbReference>
<evidence type="ECO:0000256" key="1">
    <source>
        <dbReference type="SAM" id="SignalP"/>
    </source>
</evidence>
<keyword evidence="1" id="KW-0732">Signal</keyword>
<accession>A0A4U1JD28</accession>
<keyword evidence="3" id="KW-1185">Reference proteome</keyword>
<proteinExistence type="predicted"/>
<name>A0A4U1JD28_9BACT</name>
<protein>
    <submittedName>
        <fullName evidence="2">Uncharacterized protein</fullName>
    </submittedName>
</protein>
<dbReference type="EMBL" id="SSMQ01000017">
    <property type="protein sequence ID" value="TKD07413.1"/>
    <property type="molecule type" value="Genomic_DNA"/>
</dbReference>
<feature type="signal peptide" evidence="1">
    <location>
        <begin position="1"/>
        <end position="25"/>
    </location>
</feature>